<feature type="region of interest" description="Disordered" evidence="12">
    <location>
        <begin position="119"/>
        <end position="145"/>
    </location>
</feature>
<evidence type="ECO:0000256" key="7">
    <source>
        <dbReference type="ARBA" id="ARBA00022795"/>
    </source>
</evidence>
<keyword evidence="13" id="KW-0969">Cilium</keyword>
<accession>A0ABS7ZL94</accession>
<evidence type="ECO:0000256" key="2">
    <source>
        <dbReference type="ARBA" id="ARBA00010004"/>
    </source>
</evidence>
<evidence type="ECO:0000256" key="11">
    <source>
        <dbReference type="SAM" id="Coils"/>
    </source>
</evidence>
<keyword evidence="7" id="KW-1005">Bacterial flagellum biogenesis</keyword>
<evidence type="ECO:0000313" key="13">
    <source>
        <dbReference type="EMBL" id="MCA5895131.1"/>
    </source>
</evidence>
<evidence type="ECO:0000313" key="14">
    <source>
        <dbReference type="Proteomes" id="UP001319870"/>
    </source>
</evidence>
<dbReference type="RefSeq" id="WP_225566860.1">
    <property type="nucleotide sequence ID" value="NZ_JAIXCQ010000017.1"/>
</dbReference>
<dbReference type="Proteomes" id="UP001319870">
    <property type="component" value="Unassembled WGS sequence"/>
</dbReference>
<keyword evidence="13" id="KW-0282">Flagellum</keyword>
<keyword evidence="14" id="KW-1185">Reference proteome</keyword>
<keyword evidence="4" id="KW-0813">Transport</keyword>
<keyword evidence="10" id="KW-1006">Bacterial flagellum protein export</keyword>
<evidence type="ECO:0000256" key="3">
    <source>
        <dbReference type="ARBA" id="ARBA00020392"/>
    </source>
</evidence>
<keyword evidence="11" id="KW-0175">Coiled coil</keyword>
<evidence type="ECO:0000256" key="10">
    <source>
        <dbReference type="ARBA" id="ARBA00023225"/>
    </source>
</evidence>
<proteinExistence type="inferred from homology"/>
<feature type="coiled-coil region" evidence="11">
    <location>
        <begin position="80"/>
        <end position="107"/>
    </location>
</feature>
<dbReference type="InterPro" id="IPR012823">
    <property type="entry name" value="Flagell_FliJ"/>
</dbReference>
<name>A0ABS7ZL94_9MICO</name>
<gene>
    <name evidence="13" type="primary">fliJ</name>
    <name evidence="13" type="ORF">LEP48_17510</name>
</gene>
<evidence type="ECO:0000256" key="12">
    <source>
        <dbReference type="SAM" id="MobiDB-lite"/>
    </source>
</evidence>
<comment type="similarity">
    <text evidence="2">Belongs to the FliJ family.</text>
</comment>
<dbReference type="EMBL" id="JAIXCQ010000017">
    <property type="protein sequence ID" value="MCA5895131.1"/>
    <property type="molecule type" value="Genomic_DNA"/>
</dbReference>
<evidence type="ECO:0000256" key="8">
    <source>
        <dbReference type="ARBA" id="ARBA00022927"/>
    </source>
</evidence>
<keyword evidence="9" id="KW-0472">Membrane</keyword>
<dbReference type="Pfam" id="PF02050">
    <property type="entry name" value="FliJ"/>
    <property type="match status" value="1"/>
</dbReference>
<comment type="subcellular location">
    <subcellularLocation>
        <location evidence="1">Cell membrane</location>
        <topology evidence="1">Peripheral membrane protein</topology>
        <orientation evidence="1">Cytoplasmic side</orientation>
    </subcellularLocation>
</comment>
<dbReference type="Gene3D" id="1.10.287.1700">
    <property type="match status" value="1"/>
</dbReference>
<dbReference type="InterPro" id="IPR053716">
    <property type="entry name" value="Flag_assembly_chemotaxis_eff"/>
</dbReference>
<evidence type="ECO:0000256" key="5">
    <source>
        <dbReference type="ARBA" id="ARBA00022475"/>
    </source>
</evidence>
<protein>
    <recommendedName>
        <fullName evidence="3">Flagellar FliJ protein</fullName>
    </recommendedName>
</protein>
<reference evidence="13 14" key="1">
    <citation type="submission" date="2021-09" db="EMBL/GenBank/DDBJ databases">
        <title>Isoptericola luteus sp. nov., a novel bacterium isolated from Harbin, the capital city of Heilongjiang province.</title>
        <authorList>
            <person name="Li J."/>
        </authorList>
    </citation>
    <scope>NUCLEOTIDE SEQUENCE [LARGE SCALE GENOMIC DNA]</scope>
    <source>
        <strain evidence="13 14">NEAU-Y5</strain>
    </source>
</reference>
<comment type="caution">
    <text evidence="13">The sequence shown here is derived from an EMBL/GenBank/DDBJ whole genome shotgun (WGS) entry which is preliminary data.</text>
</comment>
<evidence type="ECO:0000256" key="6">
    <source>
        <dbReference type="ARBA" id="ARBA00022500"/>
    </source>
</evidence>
<dbReference type="NCBIfam" id="TIGR02473">
    <property type="entry name" value="flagell_FliJ"/>
    <property type="match status" value="1"/>
</dbReference>
<organism evidence="13 14">
    <name type="scientific">Isoptericola luteus</name>
    <dbReference type="NCBI Taxonomy" id="2879484"/>
    <lineage>
        <taxon>Bacteria</taxon>
        <taxon>Bacillati</taxon>
        <taxon>Actinomycetota</taxon>
        <taxon>Actinomycetes</taxon>
        <taxon>Micrococcales</taxon>
        <taxon>Promicromonosporaceae</taxon>
        <taxon>Isoptericola</taxon>
    </lineage>
</organism>
<keyword evidence="8" id="KW-0653">Protein transport</keyword>
<keyword evidence="13" id="KW-0966">Cell projection</keyword>
<sequence>MANTFRLAGVLRLRKLTEDRAKLRLAGAGAELDGALERAGGLAAYVESSPEGAGTSASLAALAASRAAAGAMYSVLESEVRLKAQTVDEARAALQQARSEAMGLEKLQERHDRAAALAEGRTEQAALDEVASSAWHRTSGRTAGP</sequence>
<keyword evidence="6" id="KW-0145">Chemotaxis</keyword>
<evidence type="ECO:0000256" key="9">
    <source>
        <dbReference type="ARBA" id="ARBA00023136"/>
    </source>
</evidence>
<evidence type="ECO:0000256" key="4">
    <source>
        <dbReference type="ARBA" id="ARBA00022448"/>
    </source>
</evidence>
<keyword evidence="5" id="KW-1003">Cell membrane</keyword>
<evidence type="ECO:0000256" key="1">
    <source>
        <dbReference type="ARBA" id="ARBA00004413"/>
    </source>
</evidence>